<dbReference type="OrthoDB" id="27835at2157"/>
<sequence length="85" mass="9550">MQGQPDEIVVITEEWDINFRELSIACNALGSKCKMLSLDSPEALDLLLRYGAKDSMVKIPLILCRSGTSITKITVKEFLDLTKYK</sequence>
<name>A0A830GXR2_9CREN</name>
<proteinExistence type="predicted"/>
<dbReference type="Proteomes" id="UP000610960">
    <property type="component" value="Unassembled WGS sequence"/>
</dbReference>
<organism evidence="1 2">
    <name type="scientific">Thermocladium modestius</name>
    <dbReference type="NCBI Taxonomy" id="62609"/>
    <lineage>
        <taxon>Archaea</taxon>
        <taxon>Thermoproteota</taxon>
        <taxon>Thermoprotei</taxon>
        <taxon>Thermoproteales</taxon>
        <taxon>Thermoproteaceae</taxon>
        <taxon>Thermocladium</taxon>
    </lineage>
</organism>
<gene>
    <name evidence="1" type="ORF">GCM10007981_08330</name>
</gene>
<accession>A0A830GXR2</accession>
<dbReference type="EMBL" id="BMNL01000002">
    <property type="protein sequence ID" value="GGP20402.1"/>
    <property type="molecule type" value="Genomic_DNA"/>
</dbReference>
<evidence type="ECO:0000313" key="2">
    <source>
        <dbReference type="Proteomes" id="UP000610960"/>
    </source>
</evidence>
<keyword evidence="2" id="KW-1185">Reference proteome</keyword>
<reference evidence="1" key="1">
    <citation type="journal article" date="2014" name="Int. J. Syst. Evol. Microbiol.">
        <title>Complete genome sequence of Corynebacterium casei LMG S-19264T (=DSM 44701T), isolated from a smear-ripened cheese.</title>
        <authorList>
            <consortium name="US DOE Joint Genome Institute (JGI-PGF)"/>
            <person name="Walter F."/>
            <person name="Albersmeier A."/>
            <person name="Kalinowski J."/>
            <person name="Ruckert C."/>
        </authorList>
    </citation>
    <scope>NUCLEOTIDE SEQUENCE</scope>
    <source>
        <strain evidence="1">JCM 10088</strain>
    </source>
</reference>
<dbReference type="AlphaFoldDB" id="A0A830GXR2"/>
<reference evidence="1" key="2">
    <citation type="submission" date="2020-09" db="EMBL/GenBank/DDBJ databases">
        <authorList>
            <person name="Sun Q."/>
            <person name="Ohkuma M."/>
        </authorList>
    </citation>
    <scope>NUCLEOTIDE SEQUENCE</scope>
    <source>
        <strain evidence="1">JCM 10088</strain>
    </source>
</reference>
<evidence type="ECO:0000313" key="1">
    <source>
        <dbReference type="EMBL" id="GGP20402.1"/>
    </source>
</evidence>
<comment type="caution">
    <text evidence="1">The sequence shown here is derived from an EMBL/GenBank/DDBJ whole genome shotgun (WGS) entry which is preliminary data.</text>
</comment>
<dbReference type="RefSeq" id="WP_188596175.1">
    <property type="nucleotide sequence ID" value="NZ_BMNL01000002.1"/>
</dbReference>
<protein>
    <submittedName>
        <fullName evidence="1">Uncharacterized protein</fullName>
    </submittedName>
</protein>